<keyword evidence="3" id="KW-1185">Reference proteome</keyword>
<dbReference type="Proteomes" id="UP001529235">
    <property type="component" value="Unassembled WGS sequence"/>
</dbReference>
<proteinExistence type="predicted"/>
<keyword evidence="1" id="KW-0472">Membrane</keyword>
<organism evidence="2 3">
    <name type="scientific">Ignisphaera cupida</name>
    <dbReference type="NCBI Taxonomy" id="3050454"/>
    <lineage>
        <taxon>Archaea</taxon>
        <taxon>Thermoproteota</taxon>
        <taxon>Thermoprotei</taxon>
        <taxon>Desulfurococcales</taxon>
        <taxon>Desulfurococcaceae</taxon>
        <taxon>Ignisphaera</taxon>
    </lineage>
</organism>
<evidence type="ECO:0000313" key="3">
    <source>
        <dbReference type="Proteomes" id="UP001529235"/>
    </source>
</evidence>
<dbReference type="RefSeq" id="WP_285273456.1">
    <property type="nucleotide sequence ID" value="NZ_JASNVW010000002.1"/>
</dbReference>
<dbReference type="AlphaFoldDB" id="A0ABD4Z589"/>
<protein>
    <submittedName>
        <fullName evidence="2">Uncharacterized protein</fullName>
    </submittedName>
</protein>
<evidence type="ECO:0000256" key="1">
    <source>
        <dbReference type="SAM" id="Phobius"/>
    </source>
</evidence>
<reference evidence="2 3" key="1">
    <citation type="submission" date="2023-05" db="EMBL/GenBank/DDBJ databases">
        <title>A new hyperthermophilic archaea 'Ignisphaera cupida' sp. nov. and description of the family 'Ignisphaeraceae' fam. nov.</title>
        <authorList>
            <person name="Podosokorskaya O.A."/>
            <person name="Elcheninov A.G."/>
            <person name="Klukina A."/>
            <person name="Merkel A.Y."/>
        </authorList>
    </citation>
    <scope>NUCLEOTIDE SEQUENCE [LARGE SCALE GENOMIC DNA]</scope>
    <source>
        <strain evidence="2 3">4213-co</strain>
    </source>
</reference>
<keyword evidence="1" id="KW-0812">Transmembrane</keyword>
<gene>
    <name evidence="2" type="ORF">QPL79_03760</name>
</gene>
<feature type="transmembrane region" description="Helical" evidence="1">
    <location>
        <begin position="56"/>
        <end position="78"/>
    </location>
</feature>
<comment type="caution">
    <text evidence="2">The sequence shown here is derived from an EMBL/GenBank/DDBJ whole genome shotgun (WGS) entry which is preliminary data.</text>
</comment>
<dbReference type="EMBL" id="JASNVW010000002">
    <property type="protein sequence ID" value="MDK6028471.1"/>
    <property type="molecule type" value="Genomic_DNA"/>
</dbReference>
<name>A0ABD4Z589_9CREN</name>
<sequence length="226" mass="25825">MVKGDVIIRINCLDRDSWLKLIKKGGVNAIDLCLDIYTSREIEELNKIFESNNKVLIAYATPIINVAFLISGRILAIFKELQELEINMLLNNKLLSYIRTFIVSKNFKIELIKQQIEKIIETLINKQINLHVNVQEHKDNSVVVGGKGVTYNNELKELEYKIQFDATKNIVALSTSSIIEMLGLEAIAMNGFKDFLSIGKVEGLYTIYISKLIERKVIDIKELYSQ</sequence>
<accession>A0ABD4Z589</accession>
<evidence type="ECO:0000313" key="2">
    <source>
        <dbReference type="EMBL" id="MDK6028471.1"/>
    </source>
</evidence>
<keyword evidence="1" id="KW-1133">Transmembrane helix</keyword>